<reference evidence="3 4" key="1">
    <citation type="submission" date="2023-01" db="EMBL/GenBank/DDBJ databases">
        <title>Analysis of 21 Apiospora genomes using comparative genomics revels a genus with tremendous synthesis potential of carbohydrate active enzymes and secondary metabolites.</title>
        <authorList>
            <person name="Sorensen T."/>
        </authorList>
    </citation>
    <scope>NUCLEOTIDE SEQUENCE [LARGE SCALE GENOMIC DNA]</scope>
    <source>
        <strain evidence="3 4">CBS 20057</strain>
    </source>
</reference>
<evidence type="ECO:0000313" key="3">
    <source>
        <dbReference type="EMBL" id="KAK8013133.1"/>
    </source>
</evidence>
<organism evidence="3 4">
    <name type="scientific">Apiospora marii</name>
    <dbReference type="NCBI Taxonomy" id="335849"/>
    <lineage>
        <taxon>Eukaryota</taxon>
        <taxon>Fungi</taxon>
        <taxon>Dikarya</taxon>
        <taxon>Ascomycota</taxon>
        <taxon>Pezizomycotina</taxon>
        <taxon>Sordariomycetes</taxon>
        <taxon>Xylariomycetidae</taxon>
        <taxon>Amphisphaeriales</taxon>
        <taxon>Apiosporaceae</taxon>
        <taxon>Apiospora</taxon>
    </lineage>
</organism>
<dbReference type="Proteomes" id="UP001396898">
    <property type="component" value="Unassembled WGS sequence"/>
</dbReference>
<dbReference type="EMBL" id="JAQQWI010000014">
    <property type="protein sequence ID" value="KAK8013133.1"/>
    <property type="molecule type" value="Genomic_DNA"/>
</dbReference>
<keyword evidence="4" id="KW-1185">Reference proteome</keyword>
<feature type="compositionally biased region" description="Basic residues" evidence="1">
    <location>
        <begin position="1"/>
        <end position="21"/>
    </location>
</feature>
<name>A0ABR1RJ36_9PEZI</name>
<keyword evidence="2" id="KW-0812">Transmembrane</keyword>
<evidence type="ECO:0000313" key="4">
    <source>
        <dbReference type="Proteomes" id="UP001396898"/>
    </source>
</evidence>
<evidence type="ECO:0000256" key="2">
    <source>
        <dbReference type="SAM" id="Phobius"/>
    </source>
</evidence>
<feature type="region of interest" description="Disordered" evidence="1">
    <location>
        <begin position="1"/>
        <end position="28"/>
    </location>
</feature>
<accession>A0ABR1RJ36</accession>
<proteinExistence type="predicted"/>
<protein>
    <submittedName>
        <fullName evidence="3">Uncharacterized protein</fullName>
    </submittedName>
</protein>
<evidence type="ECO:0000256" key="1">
    <source>
        <dbReference type="SAM" id="MobiDB-lite"/>
    </source>
</evidence>
<feature type="transmembrane region" description="Helical" evidence="2">
    <location>
        <begin position="199"/>
        <end position="227"/>
    </location>
</feature>
<comment type="caution">
    <text evidence="3">The sequence shown here is derived from an EMBL/GenBank/DDBJ whole genome shotgun (WGS) entry which is preliminary data.</text>
</comment>
<keyword evidence="2" id="KW-0472">Membrane</keyword>
<keyword evidence="2" id="KW-1133">Transmembrane helix</keyword>
<sequence>MPQKGGRRGTRRHSRYHRRRGTTPEREHLPTAIVLQGEQWQLAQLTAQAEPVEEFRRRLHDWIKDECLVSAYTPLNEASLALHGGNQQLCQWLGDAVAVEGGNFIVTPERLRNCEPGVGKRVGELVGAHNELVDEIEFLHHELVYHWDWEDTDVPVAVELHDVAVRIRQEAEAFVKDVEKLIAPKQTLSHPHVAAASKFHLVLTVVIVVVVDVTAGGIVFSLALLLLRLVSTVLGLLDCLAKSPGLVRDCLQLASHVLACHLAGEPWTAALAPPDRGAGGEEAGRD</sequence>
<gene>
    <name evidence="3" type="ORF">PG991_009404</name>
</gene>